<feature type="chain" id="PRO_5021858974" description="Secreted protein" evidence="1">
    <location>
        <begin position="24"/>
        <end position="111"/>
    </location>
</feature>
<proteinExistence type="predicted"/>
<dbReference type="EMBL" id="VDMD01000006">
    <property type="protein sequence ID" value="TRM64947.1"/>
    <property type="molecule type" value="Genomic_DNA"/>
</dbReference>
<reference evidence="2 3" key="1">
    <citation type="journal article" date="2019" name="New Phytol.">
        <title>Comparative genomics reveals unique wood-decay strategies and fruiting body development in the Schizophyllaceae.</title>
        <authorList>
            <person name="Almasi E."/>
            <person name="Sahu N."/>
            <person name="Krizsan K."/>
            <person name="Balint B."/>
            <person name="Kovacs G.M."/>
            <person name="Kiss B."/>
            <person name="Cseklye J."/>
            <person name="Drula E."/>
            <person name="Henrissat B."/>
            <person name="Nagy I."/>
            <person name="Chovatia M."/>
            <person name="Adam C."/>
            <person name="LaButti K."/>
            <person name="Lipzen A."/>
            <person name="Riley R."/>
            <person name="Grigoriev I.V."/>
            <person name="Nagy L.G."/>
        </authorList>
    </citation>
    <scope>NUCLEOTIDE SEQUENCE [LARGE SCALE GENOMIC DNA]</scope>
    <source>
        <strain evidence="2 3">NL-1724</strain>
    </source>
</reference>
<accession>A0A550CJK0</accession>
<evidence type="ECO:0008006" key="4">
    <source>
        <dbReference type="Google" id="ProtNLM"/>
    </source>
</evidence>
<evidence type="ECO:0000313" key="2">
    <source>
        <dbReference type="EMBL" id="TRM64947.1"/>
    </source>
</evidence>
<comment type="caution">
    <text evidence="2">The sequence shown here is derived from an EMBL/GenBank/DDBJ whole genome shotgun (WGS) entry which is preliminary data.</text>
</comment>
<dbReference type="AlphaFoldDB" id="A0A550CJK0"/>
<protein>
    <recommendedName>
        <fullName evidence="4">Secreted protein</fullName>
    </recommendedName>
</protein>
<sequence>MPHATPTFWNRLLVSRLACVSWSCRSCMVDRALDSGRIGGAVRRTSLCVLYSREKLWHAAAMRRLGLTKLTSLMSKAALLRTEGQRSAHSCVYERTSMYVCEDQLKEARAP</sequence>
<dbReference type="OrthoDB" id="10517781at2759"/>
<evidence type="ECO:0000256" key="1">
    <source>
        <dbReference type="SAM" id="SignalP"/>
    </source>
</evidence>
<keyword evidence="1" id="KW-0732">Signal</keyword>
<name>A0A550CJK0_9AGAR</name>
<evidence type="ECO:0000313" key="3">
    <source>
        <dbReference type="Proteomes" id="UP000320762"/>
    </source>
</evidence>
<dbReference type="Proteomes" id="UP000320762">
    <property type="component" value="Unassembled WGS sequence"/>
</dbReference>
<feature type="signal peptide" evidence="1">
    <location>
        <begin position="1"/>
        <end position="23"/>
    </location>
</feature>
<organism evidence="2 3">
    <name type="scientific">Schizophyllum amplum</name>
    <dbReference type="NCBI Taxonomy" id="97359"/>
    <lineage>
        <taxon>Eukaryota</taxon>
        <taxon>Fungi</taxon>
        <taxon>Dikarya</taxon>
        <taxon>Basidiomycota</taxon>
        <taxon>Agaricomycotina</taxon>
        <taxon>Agaricomycetes</taxon>
        <taxon>Agaricomycetidae</taxon>
        <taxon>Agaricales</taxon>
        <taxon>Schizophyllaceae</taxon>
        <taxon>Schizophyllum</taxon>
    </lineage>
</organism>
<gene>
    <name evidence="2" type="ORF">BD626DRAFT_490427</name>
</gene>
<keyword evidence="3" id="KW-1185">Reference proteome</keyword>